<feature type="repeat" description="TPR" evidence="1">
    <location>
        <begin position="577"/>
        <end position="610"/>
    </location>
</feature>
<dbReference type="InterPro" id="IPR019734">
    <property type="entry name" value="TPR_rpt"/>
</dbReference>
<dbReference type="Gene3D" id="1.25.40.10">
    <property type="entry name" value="Tetratricopeptide repeat domain"/>
    <property type="match status" value="2"/>
</dbReference>
<reference evidence="3 4" key="1">
    <citation type="submission" date="2016-02" db="EMBL/GenBank/DDBJ databases">
        <title>Paenibacillus sp. LPB0068, isolated from Crassostrea gigas.</title>
        <authorList>
            <person name="Shin S.-K."/>
            <person name="Yi H."/>
        </authorList>
    </citation>
    <scope>NUCLEOTIDE SEQUENCE [LARGE SCALE GENOMIC DNA]</scope>
    <source>
        <strain evidence="3 4">LPB0068</strain>
    </source>
</reference>
<dbReference type="CDD" id="cd02511">
    <property type="entry name" value="Beta4Glucosyltransferase"/>
    <property type="match status" value="1"/>
</dbReference>
<dbReference type="PANTHER" id="PTHR43630">
    <property type="entry name" value="POLY-BETA-1,6-N-ACETYL-D-GLUCOSAMINE SYNTHASE"/>
    <property type="match status" value="1"/>
</dbReference>
<dbReference type="SUPFAM" id="SSF53448">
    <property type="entry name" value="Nucleotide-diphospho-sugar transferases"/>
    <property type="match status" value="1"/>
</dbReference>
<protein>
    <recommendedName>
        <fullName evidence="2">Glycosyltransferase 2-like domain-containing protein</fullName>
    </recommendedName>
</protein>
<dbReference type="Proteomes" id="UP000077134">
    <property type="component" value="Unassembled WGS sequence"/>
</dbReference>
<dbReference type="PROSITE" id="PS50005">
    <property type="entry name" value="TPR"/>
    <property type="match status" value="1"/>
</dbReference>
<name>A0A167D8H9_9BACL</name>
<evidence type="ECO:0000313" key="3">
    <source>
        <dbReference type="EMBL" id="OAB74066.1"/>
    </source>
</evidence>
<evidence type="ECO:0000313" key="4">
    <source>
        <dbReference type="Proteomes" id="UP000077134"/>
    </source>
</evidence>
<dbReference type="KEGG" id="pcx:LPB68_14175"/>
<dbReference type="Pfam" id="PF00535">
    <property type="entry name" value="Glycos_transf_2"/>
    <property type="match status" value="1"/>
</dbReference>
<dbReference type="AlphaFoldDB" id="A0A167D8H9"/>
<keyword evidence="4" id="KW-1185">Reference proteome</keyword>
<organism evidence="3 4">
    <name type="scientific">Paenibacillus crassostreae</name>
    <dbReference type="NCBI Taxonomy" id="1763538"/>
    <lineage>
        <taxon>Bacteria</taxon>
        <taxon>Bacillati</taxon>
        <taxon>Bacillota</taxon>
        <taxon>Bacilli</taxon>
        <taxon>Bacillales</taxon>
        <taxon>Paenibacillaceae</taxon>
        <taxon>Paenibacillus</taxon>
    </lineage>
</organism>
<evidence type="ECO:0000259" key="2">
    <source>
        <dbReference type="Pfam" id="PF00535"/>
    </source>
</evidence>
<dbReference type="RefSeq" id="WP_068658832.1">
    <property type="nucleotide sequence ID" value="NZ_CP017770.1"/>
</dbReference>
<dbReference type="Gene3D" id="3.90.550.10">
    <property type="entry name" value="Spore Coat Polysaccharide Biosynthesis Protein SpsA, Chain A"/>
    <property type="match status" value="1"/>
</dbReference>
<feature type="domain" description="Glycosyltransferase 2-like" evidence="2">
    <location>
        <begin position="5"/>
        <end position="102"/>
    </location>
</feature>
<sequence length="662" mass="77695">MKRLSVCMIVRDEEKLLPRCLDSVTRLADEIIIVDTGSTDRTKEIATQYNAKLFDFSWSNDFAAARNESILHASGKWILVLDADEYLAEDDYDKWNEFLNKEKPVEHLAYTLPVINFTGDKEYQDEITTSPVTRLFPNFKGIYFERPIHEQLTRAQLGELYHKSIALNIYHTGYQIQRVTEKNKHERNMSIFNEMKKHDNMSDYDWFTLGNQYRYAKNEEEAIRCYELALQETNLNSAWYPHCLVGLISLYFTQKRLDLVDKYTNNQLSKFSNYADYHTIKGIQYETMGFFEQAMSCYLEAINVAEQRASMDQEIWLVEPSYSFETPVLRLVELYFQLNDNQQAIYWLSKLLQKNNKNPQVLLKLVEWLCQNDTPDSVISLLNKIYDIRDKADCNLLFKVSLVLGQVELVRYYLESIGSLDHLSSLDQMRLAVITDNKEMWLEISLSNQELDIDNQLQLWVQAAVGAIHWNNHLKLIQVVDELQNDEVPILTTIIVAMILEENLPDEQVLKSHASSLFLVAKQLFLIKDFEKFDQFINVMRSSELINQLANYFYKLNLTEMALNYYSILLSEQQLDFTSLVNLGRYHVNQHYYEDAAGFFGEAVMLEPKTKNLYYSLIRYANKERKSQYITKFSAEFPQFVDIIFVRDFINQEKKQIKGGHL</sequence>
<dbReference type="InterPro" id="IPR029044">
    <property type="entry name" value="Nucleotide-diphossugar_trans"/>
</dbReference>
<dbReference type="OrthoDB" id="9815923at2"/>
<proteinExistence type="predicted"/>
<dbReference type="InterPro" id="IPR011990">
    <property type="entry name" value="TPR-like_helical_dom_sf"/>
</dbReference>
<dbReference type="InterPro" id="IPR001173">
    <property type="entry name" value="Glyco_trans_2-like"/>
</dbReference>
<comment type="caution">
    <text evidence="3">The sequence shown here is derived from an EMBL/GenBank/DDBJ whole genome shotgun (WGS) entry which is preliminary data.</text>
</comment>
<dbReference type="PANTHER" id="PTHR43630:SF2">
    <property type="entry name" value="GLYCOSYLTRANSFERASE"/>
    <property type="match status" value="1"/>
</dbReference>
<dbReference type="SMART" id="SM00028">
    <property type="entry name" value="TPR"/>
    <property type="match status" value="5"/>
</dbReference>
<accession>A0A167D8H9</accession>
<dbReference type="EMBL" id="LSFN01000016">
    <property type="protein sequence ID" value="OAB74066.1"/>
    <property type="molecule type" value="Genomic_DNA"/>
</dbReference>
<keyword evidence="1" id="KW-0802">TPR repeat</keyword>
<dbReference type="SUPFAM" id="SSF48452">
    <property type="entry name" value="TPR-like"/>
    <property type="match status" value="1"/>
</dbReference>
<dbReference type="STRING" id="1763538.LPB68_14175"/>
<gene>
    <name evidence="3" type="ORF">PNBC_13015</name>
</gene>
<evidence type="ECO:0000256" key="1">
    <source>
        <dbReference type="PROSITE-ProRule" id="PRU00339"/>
    </source>
</evidence>